<dbReference type="PROSITE" id="PS00409">
    <property type="entry name" value="PROKAR_NTER_METHYL"/>
    <property type="match status" value="1"/>
</dbReference>
<dbReference type="GO" id="GO:0043683">
    <property type="term" value="P:type IV pilus assembly"/>
    <property type="evidence" value="ECO:0007669"/>
    <property type="project" value="InterPro"/>
</dbReference>
<evidence type="ECO:0000313" key="2">
    <source>
        <dbReference type="EMBL" id="CAA9892962.1"/>
    </source>
</evidence>
<dbReference type="Proteomes" id="UP000494216">
    <property type="component" value="Unassembled WGS sequence"/>
</dbReference>
<keyword evidence="1" id="KW-1133">Transmembrane helix</keyword>
<dbReference type="Pfam" id="PF16732">
    <property type="entry name" value="ComP_DUS"/>
    <property type="match status" value="1"/>
</dbReference>
<keyword evidence="1" id="KW-0472">Membrane</keyword>
<dbReference type="Gene3D" id="3.30.700.10">
    <property type="entry name" value="Glycoprotein, Type 4 Pilin"/>
    <property type="match status" value="1"/>
</dbReference>
<keyword evidence="3" id="KW-1185">Reference proteome</keyword>
<dbReference type="SUPFAM" id="SSF54523">
    <property type="entry name" value="Pili subunits"/>
    <property type="match status" value="1"/>
</dbReference>
<dbReference type="PANTHER" id="PTHR30093:SF47">
    <property type="entry name" value="TYPE IV PILUS NON-CORE MINOR PILIN PILE"/>
    <property type="match status" value="1"/>
</dbReference>
<name>A0A8S0XLT3_9GAMM</name>
<comment type="caution">
    <text evidence="2">The sequence shown here is derived from an EMBL/GenBank/DDBJ whole genome shotgun (WGS) entry which is preliminary data.</text>
</comment>
<evidence type="ECO:0000313" key="3">
    <source>
        <dbReference type="Proteomes" id="UP000494216"/>
    </source>
</evidence>
<keyword evidence="1" id="KW-0812">Transmembrane</keyword>
<proteinExistence type="predicted"/>
<accession>A0A8S0XLT3</accession>
<dbReference type="InterPro" id="IPR012902">
    <property type="entry name" value="N_methyl_site"/>
</dbReference>
<dbReference type="InterPro" id="IPR031982">
    <property type="entry name" value="PilE-like"/>
</dbReference>
<protein>
    <submittedName>
        <fullName evidence="2">Prepilin-type N-terminal cleavage/methylation domain-containing protein</fullName>
    </submittedName>
</protein>
<sequence length="146" mass="15444">MCRFKRPAGFTLIELMIVVAIIGILASIAYPAYQEYVTRAKRADGKAGLLNLQLAQEKYRANCPQYADGIHATTFTCVAGGAHNLVGSTDSPDGKYTLAITAGSATSYTITATPTFTDAKCNVLGINQAGTQTVTGTDSVANCWQK</sequence>
<feature type="transmembrane region" description="Helical" evidence="1">
    <location>
        <begin position="12"/>
        <end position="33"/>
    </location>
</feature>
<dbReference type="InterPro" id="IPR045584">
    <property type="entry name" value="Pilin-like"/>
</dbReference>
<dbReference type="PANTHER" id="PTHR30093">
    <property type="entry name" value="GENERAL SECRETION PATHWAY PROTEIN G"/>
    <property type="match status" value="1"/>
</dbReference>
<dbReference type="EMBL" id="CADCXN010000124">
    <property type="protein sequence ID" value="CAA9892962.1"/>
    <property type="molecule type" value="Genomic_DNA"/>
</dbReference>
<gene>
    <name evidence="2" type="ORF">METHB2_90069</name>
</gene>
<dbReference type="AlphaFoldDB" id="A0A8S0XLT3"/>
<reference evidence="2 3" key="1">
    <citation type="submission" date="2020-02" db="EMBL/GenBank/DDBJ databases">
        <authorList>
            <person name="Hogendoorn C."/>
        </authorList>
    </citation>
    <scope>NUCLEOTIDE SEQUENCE [LARGE SCALE GENOMIC DNA]</scope>
    <source>
        <strain evidence="2">METHB21</strain>
    </source>
</reference>
<evidence type="ECO:0000256" key="1">
    <source>
        <dbReference type="SAM" id="Phobius"/>
    </source>
</evidence>
<dbReference type="NCBIfam" id="TIGR02532">
    <property type="entry name" value="IV_pilin_GFxxxE"/>
    <property type="match status" value="1"/>
</dbReference>
<organism evidence="2 3">
    <name type="scientific">Candidatus Methylobacter favarea</name>
    <dbReference type="NCBI Taxonomy" id="2707345"/>
    <lineage>
        <taxon>Bacteria</taxon>
        <taxon>Pseudomonadati</taxon>
        <taxon>Pseudomonadota</taxon>
        <taxon>Gammaproteobacteria</taxon>
        <taxon>Methylococcales</taxon>
        <taxon>Methylococcaceae</taxon>
        <taxon>Methylobacter</taxon>
    </lineage>
</organism>
<dbReference type="Pfam" id="PF07963">
    <property type="entry name" value="N_methyl"/>
    <property type="match status" value="1"/>
</dbReference>
<dbReference type="RefSeq" id="WP_174627662.1">
    <property type="nucleotide sequence ID" value="NZ_CADCXN010000124.1"/>
</dbReference>